<comment type="similarity">
    <text evidence="1">Belongs to the HyuE racemase family.</text>
</comment>
<dbReference type="PANTHER" id="PTHR28047:SF5">
    <property type="entry name" value="PROTEIN DCG1"/>
    <property type="match status" value="1"/>
</dbReference>
<dbReference type="EMBL" id="FNAB01000001">
    <property type="protein sequence ID" value="SDC52075.1"/>
    <property type="molecule type" value="Genomic_DNA"/>
</dbReference>
<dbReference type="InterPro" id="IPR053714">
    <property type="entry name" value="Iso_Racemase_Enz_sf"/>
</dbReference>
<evidence type="ECO:0000313" key="3">
    <source>
        <dbReference type="Proteomes" id="UP000199417"/>
    </source>
</evidence>
<reference evidence="2 3" key="1">
    <citation type="submission" date="2016-10" db="EMBL/GenBank/DDBJ databases">
        <authorList>
            <person name="de Groot N.N."/>
        </authorList>
    </citation>
    <scope>NUCLEOTIDE SEQUENCE [LARGE SCALE GENOMIC DNA]</scope>
    <source>
        <strain evidence="2 3">JCM 11308</strain>
    </source>
</reference>
<gene>
    <name evidence="2" type="ORF">SAMN05444580_101100</name>
</gene>
<dbReference type="AlphaFoldDB" id="A0A1G6MAV9"/>
<protein>
    <submittedName>
        <fullName evidence="2">Allantoin racemase</fullName>
    </submittedName>
</protein>
<evidence type="ECO:0000256" key="1">
    <source>
        <dbReference type="ARBA" id="ARBA00038414"/>
    </source>
</evidence>
<evidence type="ECO:0000313" key="2">
    <source>
        <dbReference type="EMBL" id="SDC52075.1"/>
    </source>
</evidence>
<keyword evidence="3" id="KW-1185">Reference proteome</keyword>
<dbReference type="Pfam" id="PF01177">
    <property type="entry name" value="Asp_Glu_race"/>
    <property type="match status" value="1"/>
</dbReference>
<dbReference type="RefSeq" id="WP_139191103.1">
    <property type="nucleotide sequence ID" value="NZ_FNAB01000001.1"/>
</dbReference>
<dbReference type="InterPro" id="IPR015942">
    <property type="entry name" value="Asp/Glu/hydantoin_racemase"/>
</dbReference>
<name>A0A1G6MAV9_9NOCA</name>
<dbReference type="STRING" id="168276.SAMN05444580_101100"/>
<dbReference type="SUPFAM" id="SSF53681">
    <property type="entry name" value="Aspartate/glutamate racemase"/>
    <property type="match status" value="1"/>
</dbReference>
<dbReference type="Gene3D" id="3.40.50.12500">
    <property type="match status" value="1"/>
</dbReference>
<dbReference type="Proteomes" id="UP000199417">
    <property type="component" value="Unassembled WGS sequence"/>
</dbReference>
<sequence>MTKRIACLEMNTGQQKSPVPDRLIAPGYSVESVYTEIRVTPIDAVDLLLSDVVYAEAAMRAARDGCAGVLIGGVPDYGLAAARAASDVPVVGSGEASLLAAAALGEKFSIVTIWPETMDFVYERLLRDNPVGRQCISVRYVSTHAEQSTLADEDNFLTQMKAGREDIVERILAEIELAVQDGAKSVILGCNCMSPVAEILAARSSVPIVDPTTAGYRQLETLIELGLRPARDPRVPRSERQELFAEMVQAADGALGADQEDCPVCVLNDDGTASCDLPANVPAEA</sequence>
<dbReference type="InterPro" id="IPR001920">
    <property type="entry name" value="Asp/Glu_race"/>
</dbReference>
<organism evidence="2 3">
    <name type="scientific">Rhodococcus tukisamuensis</name>
    <dbReference type="NCBI Taxonomy" id="168276"/>
    <lineage>
        <taxon>Bacteria</taxon>
        <taxon>Bacillati</taxon>
        <taxon>Actinomycetota</taxon>
        <taxon>Actinomycetes</taxon>
        <taxon>Mycobacteriales</taxon>
        <taxon>Nocardiaceae</taxon>
        <taxon>Rhodococcus</taxon>
    </lineage>
</organism>
<proteinExistence type="inferred from homology"/>
<dbReference type="PANTHER" id="PTHR28047">
    <property type="entry name" value="PROTEIN DCG1"/>
    <property type="match status" value="1"/>
</dbReference>
<accession>A0A1G6MAV9</accession>
<dbReference type="GO" id="GO:0047661">
    <property type="term" value="F:amino-acid racemase activity"/>
    <property type="evidence" value="ECO:0007669"/>
    <property type="project" value="InterPro"/>
</dbReference>
<dbReference type="InterPro" id="IPR052186">
    <property type="entry name" value="Hydantoin_racemase-like"/>
</dbReference>